<protein>
    <submittedName>
        <fullName evidence="1">Uncharacterized protein</fullName>
    </submittedName>
</protein>
<accession>A0AB39YL41</accession>
<organism evidence="1">
    <name type="scientific">Paenarthrobacter sp. AMU7</name>
    <dbReference type="NCBI Taxonomy" id="3162492"/>
    <lineage>
        <taxon>Bacteria</taxon>
        <taxon>Bacillati</taxon>
        <taxon>Actinomycetota</taxon>
        <taxon>Actinomycetes</taxon>
        <taxon>Micrococcales</taxon>
        <taxon>Micrococcaceae</taxon>
        <taxon>Paenarthrobacter</taxon>
    </lineage>
</organism>
<name>A0AB39YL41_9MICC</name>
<dbReference type="AlphaFoldDB" id="A0AB39YL41"/>
<dbReference type="EMBL" id="CP165735">
    <property type="protein sequence ID" value="XDV69666.1"/>
    <property type="molecule type" value="Genomic_DNA"/>
</dbReference>
<proteinExistence type="predicted"/>
<evidence type="ECO:0000313" key="1">
    <source>
        <dbReference type="EMBL" id="XDV69666.1"/>
    </source>
</evidence>
<reference evidence="1" key="1">
    <citation type="submission" date="2024-07" db="EMBL/GenBank/DDBJ databases">
        <authorList>
            <person name="Li J."/>
            <person name="Wei H."/>
            <person name="Ma J."/>
        </authorList>
    </citation>
    <scope>NUCLEOTIDE SEQUENCE</scope>
    <source>
        <strain evidence="1">AMU7</strain>
    </source>
</reference>
<gene>
    <name evidence="1" type="ORF">ABQM86_11735</name>
</gene>
<sequence length="132" mass="14765">MTDVMDYTNVKREIVAMGGSVPSRIRGRKAVAHSKISITVPSDAAMEKCLAELAASDDRLAETPAAYDWTFVEAETRQGVEGGKVDFGVVWYDMDFFEEKKDIYLGKHHLRMFAGFGVNESDVEVDHFRKVA</sequence>
<dbReference type="RefSeq" id="WP_369744493.1">
    <property type="nucleotide sequence ID" value="NZ_CP165735.1"/>
</dbReference>